<sequence>MPAMTRDGVPPPPPAAGDGSRRCSQCGIHGHNARTCTARHSVKLFGVRIGDKPPIRNCVSMVNLAQLAEGSGSGGSRAEGYGSEGDDDKPHRKRGESWSEEEHKNFLLGLQILGKGDWRGISRNYVGSRTPTQVASHAQKYFIRQTNNNRRKRRSSLFDMVIPDSGDLPLSRSSSQEIALSRSSSQEVEEYADDLRAVAAPVTPPAPVAALTSVSVPPPVPLQVMAPPAPVPVPVPVPTYASAPAPVPAMAPPVPVPTYASAPAPVPAMAPPVPVPTYASAPAPVPAMALQPDGSQWVCSSSNTGEAGMVVPQVIPPYGYPMMFPPPQYAQAYYPVPYYGYAPMFYRPPGMMQAWSSPRTVQASHEPVRPVAVHSSPPINVEDLYNMSELNLKGDSSTNGLVLPLPPKPTGRPERQSAFHGIGPANGSSNGLIQAK</sequence>
<organism evidence="1 2">
    <name type="scientific">Avena sativa</name>
    <name type="common">Oat</name>
    <dbReference type="NCBI Taxonomy" id="4498"/>
    <lineage>
        <taxon>Eukaryota</taxon>
        <taxon>Viridiplantae</taxon>
        <taxon>Streptophyta</taxon>
        <taxon>Embryophyta</taxon>
        <taxon>Tracheophyta</taxon>
        <taxon>Spermatophyta</taxon>
        <taxon>Magnoliopsida</taxon>
        <taxon>Liliopsida</taxon>
        <taxon>Poales</taxon>
        <taxon>Poaceae</taxon>
        <taxon>BOP clade</taxon>
        <taxon>Pooideae</taxon>
        <taxon>Poodae</taxon>
        <taxon>Poeae</taxon>
        <taxon>Poeae Chloroplast Group 1 (Aveneae type)</taxon>
        <taxon>Aveninae</taxon>
        <taxon>Avena</taxon>
    </lineage>
</organism>
<proteinExistence type="predicted"/>
<reference evidence="1" key="1">
    <citation type="submission" date="2021-05" db="EMBL/GenBank/DDBJ databases">
        <authorList>
            <person name="Scholz U."/>
            <person name="Mascher M."/>
            <person name="Fiebig A."/>
        </authorList>
    </citation>
    <scope>NUCLEOTIDE SEQUENCE [LARGE SCALE GENOMIC DNA]</scope>
</reference>
<evidence type="ECO:0000313" key="1">
    <source>
        <dbReference type="EnsemblPlants" id="AVESA.00010b.r2.4CG1294180.1.CDS"/>
    </source>
</evidence>
<protein>
    <submittedName>
        <fullName evidence="1">Uncharacterized protein</fullName>
    </submittedName>
</protein>
<dbReference type="EnsemblPlants" id="AVESA.00010b.r2.4CG1294180.1">
    <property type="protein sequence ID" value="AVESA.00010b.r2.4CG1294180.1.CDS"/>
    <property type="gene ID" value="AVESA.00010b.r2.4CG1294180"/>
</dbReference>
<reference evidence="1" key="2">
    <citation type="submission" date="2025-09" db="UniProtKB">
        <authorList>
            <consortium name="EnsemblPlants"/>
        </authorList>
    </citation>
    <scope>IDENTIFICATION</scope>
</reference>
<keyword evidence="2" id="KW-1185">Reference proteome</keyword>
<accession>A0ACD5WVJ5</accession>
<evidence type="ECO:0000313" key="2">
    <source>
        <dbReference type="Proteomes" id="UP001732700"/>
    </source>
</evidence>
<dbReference type="Proteomes" id="UP001732700">
    <property type="component" value="Chromosome 4C"/>
</dbReference>
<name>A0ACD5WVJ5_AVESA</name>